<sequence>MVRDHRENVTRTSGEKSQKRRETIVRTSEMLRDHHKNVTEMLRDHHKNVTEMLREHCEKVRNARTLLKKAIFLLVQVMAVVVIKMRSTSYLGSRTLQHLLLLRSTFA</sequence>
<dbReference type="AlphaFoldDB" id="A0A556TU51"/>
<dbReference type="Proteomes" id="UP000319801">
    <property type="component" value="Unassembled WGS sequence"/>
</dbReference>
<feature type="region of interest" description="Disordered" evidence="1">
    <location>
        <begin position="1"/>
        <end position="23"/>
    </location>
</feature>
<proteinExistence type="predicted"/>
<keyword evidence="2" id="KW-0472">Membrane</keyword>
<reference evidence="3 4" key="1">
    <citation type="journal article" date="2019" name="Genome Biol. Evol.">
        <title>Whole-Genome Sequencing of the Giant Devil Catfish, Bagarius yarrelli.</title>
        <authorList>
            <person name="Jiang W."/>
            <person name="Lv Y."/>
            <person name="Cheng L."/>
            <person name="Yang K."/>
            <person name="Chao B."/>
            <person name="Wang X."/>
            <person name="Li Y."/>
            <person name="Pan X."/>
            <person name="You X."/>
            <person name="Zhang Y."/>
            <person name="Yang J."/>
            <person name="Li J."/>
            <person name="Zhang X."/>
            <person name="Liu S."/>
            <person name="Sun C."/>
            <person name="Yang J."/>
            <person name="Shi Q."/>
        </authorList>
    </citation>
    <scope>NUCLEOTIDE SEQUENCE [LARGE SCALE GENOMIC DNA]</scope>
    <source>
        <strain evidence="3">JWS20170419001</strain>
        <tissue evidence="3">Muscle</tissue>
    </source>
</reference>
<comment type="caution">
    <text evidence="3">The sequence shown here is derived from an EMBL/GenBank/DDBJ whole genome shotgun (WGS) entry which is preliminary data.</text>
</comment>
<evidence type="ECO:0000313" key="3">
    <source>
        <dbReference type="EMBL" id="TSK67292.1"/>
    </source>
</evidence>
<keyword evidence="2" id="KW-1133">Transmembrane helix</keyword>
<evidence type="ECO:0000256" key="2">
    <source>
        <dbReference type="SAM" id="Phobius"/>
    </source>
</evidence>
<name>A0A556TU51_BAGYA</name>
<evidence type="ECO:0000256" key="1">
    <source>
        <dbReference type="SAM" id="MobiDB-lite"/>
    </source>
</evidence>
<keyword evidence="2" id="KW-0812">Transmembrane</keyword>
<keyword evidence="4" id="KW-1185">Reference proteome</keyword>
<gene>
    <name evidence="3" type="ORF">Baya_5269</name>
</gene>
<protein>
    <submittedName>
        <fullName evidence="3">Uncharacterized protein</fullName>
    </submittedName>
</protein>
<evidence type="ECO:0000313" key="4">
    <source>
        <dbReference type="Proteomes" id="UP000319801"/>
    </source>
</evidence>
<dbReference type="EMBL" id="VCAZ01000018">
    <property type="protein sequence ID" value="TSK67292.1"/>
    <property type="molecule type" value="Genomic_DNA"/>
</dbReference>
<accession>A0A556TU51</accession>
<feature type="transmembrane region" description="Helical" evidence="2">
    <location>
        <begin position="66"/>
        <end position="83"/>
    </location>
</feature>
<organism evidence="3 4">
    <name type="scientific">Bagarius yarrelli</name>
    <name type="common">Goonch</name>
    <name type="synonym">Bagrus yarrelli</name>
    <dbReference type="NCBI Taxonomy" id="175774"/>
    <lineage>
        <taxon>Eukaryota</taxon>
        <taxon>Metazoa</taxon>
        <taxon>Chordata</taxon>
        <taxon>Craniata</taxon>
        <taxon>Vertebrata</taxon>
        <taxon>Euteleostomi</taxon>
        <taxon>Actinopterygii</taxon>
        <taxon>Neopterygii</taxon>
        <taxon>Teleostei</taxon>
        <taxon>Ostariophysi</taxon>
        <taxon>Siluriformes</taxon>
        <taxon>Sisoridae</taxon>
        <taxon>Sisorinae</taxon>
        <taxon>Bagarius</taxon>
    </lineage>
</organism>